<keyword evidence="3" id="KW-1185">Reference proteome</keyword>
<sequence>MPPFLPPLCLTGAEVLTGDTLVPRPVGIAAGQIVAAQGAQGQGLPAVDLSGFLLLPGIIDLHGDGFERQLFPRPGAAFPLTAALDAVDREAAAHGITTAYLAQGWSWEGGLRGPDQAETLMQAVLDHRARALTDLRVQLRAETHLVAEAPRLIAAVERFRVDYVIFNDHLEEGFRMRRDNPDAFAHWARKAGLDTAALTARMEAARLAARQVPRALCLMADAFDRLGVTYGSHDDPDAETREVYRMIGARVAEFPTTRRAAAAARAAGDPVLLGAPNVVRGGSQAGNVAAAELIRAGACDGLLSDYHMPALPLAPWRLADDGILPFARAWALVSSGPTRVLRMVDRGTIAEGLRADLAIVDPARREVVATIAGGRLSHLAGRVAERFLRLPDLARLAAE</sequence>
<dbReference type="NCBIfam" id="NF011990">
    <property type="entry name" value="PRK15446.2-6"/>
    <property type="match status" value="1"/>
</dbReference>
<dbReference type="Gene3D" id="2.30.40.10">
    <property type="entry name" value="Urease, subunit C, domain 1"/>
    <property type="match status" value="2"/>
</dbReference>
<dbReference type="SUPFAM" id="SSF51338">
    <property type="entry name" value="Composite domain of metallo-dependent hydrolases"/>
    <property type="match status" value="1"/>
</dbReference>
<gene>
    <name evidence="2" type="ORF">G5V65_12570</name>
</gene>
<dbReference type="EMBL" id="JAALFE010000011">
    <property type="protein sequence ID" value="NGQ91732.1"/>
    <property type="molecule type" value="Genomic_DNA"/>
</dbReference>
<evidence type="ECO:0000313" key="2">
    <source>
        <dbReference type="EMBL" id="NGQ91732.1"/>
    </source>
</evidence>
<dbReference type="PANTHER" id="PTHR11113">
    <property type="entry name" value="N-ACETYLGLUCOSAMINE-6-PHOSPHATE DEACETYLASE"/>
    <property type="match status" value="1"/>
</dbReference>
<comment type="caution">
    <text evidence="2">The sequence shown here is derived from an EMBL/GenBank/DDBJ whole genome shotgun (WGS) entry which is preliminary data.</text>
</comment>
<dbReference type="GO" id="GO:0006046">
    <property type="term" value="P:N-acetylglucosamine catabolic process"/>
    <property type="evidence" value="ECO:0007669"/>
    <property type="project" value="TreeGrafter"/>
</dbReference>
<name>A0A6M1TZK9_9RHOB</name>
<organism evidence="2 3">
    <name type="scientific">Paragemmobacter kunshanensis</name>
    <dbReference type="NCBI Taxonomy" id="2583234"/>
    <lineage>
        <taxon>Bacteria</taxon>
        <taxon>Pseudomonadati</taxon>
        <taxon>Pseudomonadota</taxon>
        <taxon>Alphaproteobacteria</taxon>
        <taxon>Rhodobacterales</taxon>
        <taxon>Paracoccaceae</taxon>
        <taxon>Paragemmobacter</taxon>
    </lineage>
</organism>
<evidence type="ECO:0000256" key="1">
    <source>
        <dbReference type="ARBA" id="ARBA00022801"/>
    </source>
</evidence>
<accession>A0A6M1TZK9</accession>
<dbReference type="InterPro" id="IPR012696">
    <property type="entry name" value="PhnM"/>
</dbReference>
<dbReference type="PIRSF" id="PIRSF038971">
    <property type="entry name" value="PhnM"/>
    <property type="match status" value="1"/>
</dbReference>
<protein>
    <submittedName>
        <fullName evidence="2">Alpha-D-ribose 1-methylphosphonate 5-triphosphate diphosphatase</fullName>
        <ecNumber evidence="2">3.6.1.63</ecNumber>
    </submittedName>
</protein>
<dbReference type="AlphaFoldDB" id="A0A6M1TZK9"/>
<dbReference type="GO" id="GO:0008448">
    <property type="term" value="F:N-acetylglucosamine-6-phosphate deacetylase activity"/>
    <property type="evidence" value="ECO:0007669"/>
    <property type="project" value="TreeGrafter"/>
</dbReference>
<keyword evidence="1 2" id="KW-0378">Hydrolase</keyword>
<dbReference type="InterPro" id="IPR011059">
    <property type="entry name" value="Metal-dep_hydrolase_composite"/>
</dbReference>
<proteinExistence type="predicted"/>
<dbReference type="NCBIfam" id="NF011987">
    <property type="entry name" value="PRK15446.2-3"/>
    <property type="match status" value="1"/>
</dbReference>
<dbReference type="PANTHER" id="PTHR11113:SF14">
    <property type="entry name" value="N-ACETYLGLUCOSAMINE-6-PHOSPHATE DEACETYLASE"/>
    <property type="match status" value="1"/>
</dbReference>
<dbReference type="GO" id="GO:0019700">
    <property type="term" value="P:organic phosphonate catabolic process"/>
    <property type="evidence" value="ECO:0007669"/>
    <property type="project" value="InterPro"/>
</dbReference>
<evidence type="ECO:0000313" key="3">
    <source>
        <dbReference type="Proteomes" id="UP000474758"/>
    </source>
</evidence>
<reference evidence="2 3" key="1">
    <citation type="submission" date="2020-02" db="EMBL/GenBank/DDBJ databases">
        <title>Rhodobacter translucens sp. nov., a novel bacterium isolated from activated sludge.</title>
        <authorList>
            <person name="Liu J."/>
        </authorList>
    </citation>
    <scope>NUCLEOTIDE SEQUENCE [LARGE SCALE GENOMIC DNA]</scope>
    <source>
        <strain evidence="2 3">HX-7-19</strain>
    </source>
</reference>
<dbReference type="EC" id="3.6.1.63" evidence="2"/>
<dbReference type="Proteomes" id="UP000474758">
    <property type="component" value="Unassembled WGS sequence"/>
</dbReference>
<dbReference type="Gene3D" id="3.20.20.140">
    <property type="entry name" value="Metal-dependent hydrolases"/>
    <property type="match status" value="2"/>
</dbReference>